<comment type="similarity">
    <text evidence="3">Belongs to the flagella basal body rod proteins family.</text>
</comment>
<feature type="domain" description="Flagellar basal body rod protein N-terminal" evidence="7">
    <location>
        <begin position="5"/>
        <end position="34"/>
    </location>
</feature>
<protein>
    <recommendedName>
        <fullName evidence="4">Flagellar hook-associated protein 1</fullName>
    </recommendedName>
</protein>
<evidence type="ECO:0000256" key="2">
    <source>
        <dbReference type="ARBA" id="ARBA00004613"/>
    </source>
</evidence>
<evidence type="ECO:0000256" key="4">
    <source>
        <dbReference type="ARBA" id="ARBA00016244"/>
    </source>
</evidence>
<dbReference type="GO" id="GO:0009424">
    <property type="term" value="C:bacterial-type flagellum hook"/>
    <property type="evidence" value="ECO:0007669"/>
    <property type="project" value="InterPro"/>
</dbReference>
<proteinExistence type="inferred from homology"/>
<evidence type="ECO:0000256" key="1">
    <source>
        <dbReference type="ARBA" id="ARBA00004365"/>
    </source>
</evidence>
<dbReference type="AlphaFoldDB" id="A0A1M6E8W5"/>
<evidence type="ECO:0000259" key="9">
    <source>
        <dbReference type="Pfam" id="PF22638"/>
    </source>
</evidence>
<name>A0A1M6E8W5_9FIRM</name>
<accession>A0A1M6E8W5</accession>
<dbReference type="Pfam" id="PF00460">
    <property type="entry name" value="Flg_bb_rod"/>
    <property type="match status" value="1"/>
</dbReference>
<dbReference type="PANTHER" id="PTHR30033">
    <property type="entry name" value="FLAGELLAR HOOK-ASSOCIATED PROTEIN 1"/>
    <property type="match status" value="1"/>
</dbReference>
<dbReference type="SUPFAM" id="SSF64518">
    <property type="entry name" value="Phase 1 flagellin"/>
    <property type="match status" value="1"/>
</dbReference>
<dbReference type="Pfam" id="PF22638">
    <property type="entry name" value="FlgK_D1"/>
    <property type="match status" value="1"/>
</dbReference>
<dbReference type="EMBL" id="FQZP01000011">
    <property type="protein sequence ID" value="SHI81974.1"/>
    <property type="molecule type" value="Genomic_DNA"/>
</dbReference>
<feature type="domain" description="Flagellar basal-body/hook protein C-terminal" evidence="8">
    <location>
        <begin position="640"/>
        <end position="675"/>
    </location>
</feature>
<sequence length="683" mass="75040">MIPGLNYAVSGLSANQRALEVTGHNVSNLGTAGFARQGVIMATALPHVYGNWKVEMGVSIQQIRQIRHLFLDNIYRVETNAQGYWEARSTALNDLQAILAEPMAEGLQSALNRFWDGWQELSKAPESLTIRALLKQRADALVDCINHIGAQLNKLQKDLNNEIKLRIDEVNEITQKIADLNIKIMSAEAAGNTPNDYYDERNALVDRLSTLVKAETYLGPEGNMDIMVGGYYLVSKGKQTRIYAQPSDDLSQFYTPMVEGFDVEIHLGQGLIQGLLEARGQVSGAKGSYDNGTPNTTADVTIVVDIANNTTDDYRTKLQNNIRELAEDLRKRGLDYNLRLMVIGVDGATEFESVNFGRDVDALINKITSSVPVTVEYTYDFGDVIDKAGEAISTLNPEVNRYLLMFTGDSLNGDGSTASSDDIKTYQEKLNAHGFTLSVATKTDNYSGSDDTGESGWDALTGRLYDITSTGYVDLMRAISKGINDDVNMKISTIPEDLNIISSVKKQLNALINIMAREINYIHQSGKTLNGADGGLFFEPVNDELPIEMGNLMVAGSLNDFNNIVASAIDANGDNTLALRIAGLRNANLMTGNGKVLSLDTYYQNIIMDVGNKGQEAANMLESQKKLVQQADQLRQSIMGVSLDEEMTNMIKFKYAYNANSKIINVIDSMLETLIYRLGLAGR</sequence>
<keyword evidence="11" id="KW-1185">Reference proteome</keyword>
<evidence type="ECO:0000259" key="7">
    <source>
        <dbReference type="Pfam" id="PF00460"/>
    </source>
</evidence>
<dbReference type="GO" id="GO:0005576">
    <property type="term" value="C:extracellular region"/>
    <property type="evidence" value="ECO:0007669"/>
    <property type="project" value="UniProtKB-SubCell"/>
</dbReference>
<dbReference type="GO" id="GO:0005198">
    <property type="term" value="F:structural molecule activity"/>
    <property type="evidence" value="ECO:0007669"/>
    <property type="project" value="InterPro"/>
</dbReference>
<evidence type="ECO:0000256" key="5">
    <source>
        <dbReference type="ARBA" id="ARBA00022525"/>
    </source>
</evidence>
<keyword evidence="6" id="KW-0975">Bacterial flagellum</keyword>
<evidence type="ECO:0000256" key="3">
    <source>
        <dbReference type="ARBA" id="ARBA00009677"/>
    </source>
</evidence>
<keyword evidence="10" id="KW-0282">Flagellum</keyword>
<reference evidence="10 11" key="1">
    <citation type="submission" date="2016-11" db="EMBL/GenBank/DDBJ databases">
        <authorList>
            <person name="Varghese N."/>
            <person name="Submissions S."/>
        </authorList>
    </citation>
    <scope>NUCLEOTIDE SEQUENCE [LARGE SCALE GENOMIC DNA]</scope>
    <source>
        <strain evidence="10 11">DSM 19027</strain>
    </source>
</reference>
<dbReference type="PRINTS" id="PR01005">
    <property type="entry name" value="FLGHOOKAP1"/>
</dbReference>
<dbReference type="OrthoDB" id="9802553at2"/>
<dbReference type="Pfam" id="PF06429">
    <property type="entry name" value="Flg_bbr_C"/>
    <property type="match status" value="1"/>
</dbReference>
<comment type="subcellular location">
    <subcellularLocation>
        <location evidence="1">Bacterial flagellum</location>
    </subcellularLocation>
    <subcellularLocation>
        <location evidence="2">Secreted</location>
    </subcellularLocation>
</comment>
<dbReference type="Proteomes" id="UP000324781">
    <property type="component" value="Unassembled WGS sequence"/>
</dbReference>
<dbReference type="InterPro" id="IPR010930">
    <property type="entry name" value="Flg_bb/hook_C_dom"/>
</dbReference>
<organism evidence="10 11">
    <name type="scientific">Thermoclostridium caenicola</name>
    <dbReference type="NCBI Taxonomy" id="659425"/>
    <lineage>
        <taxon>Bacteria</taxon>
        <taxon>Bacillati</taxon>
        <taxon>Bacillota</taxon>
        <taxon>Clostridia</taxon>
        <taxon>Eubacteriales</taxon>
        <taxon>Oscillospiraceae</taxon>
        <taxon>Thermoclostridium</taxon>
    </lineage>
</organism>
<dbReference type="InterPro" id="IPR001444">
    <property type="entry name" value="Flag_bb_rod_N"/>
</dbReference>
<dbReference type="InterPro" id="IPR053927">
    <property type="entry name" value="FlgK_helical"/>
</dbReference>
<evidence type="ECO:0000313" key="10">
    <source>
        <dbReference type="EMBL" id="SHI81974.1"/>
    </source>
</evidence>
<dbReference type="PANTHER" id="PTHR30033:SF1">
    <property type="entry name" value="FLAGELLAR HOOK-ASSOCIATED PROTEIN 1"/>
    <property type="match status" value="1"/>
</dbReference>
<dbReference type="RefSeq" id="WP_149678232.1">
    <property type="nucleotide sequence ID" value="NZ_FQZP01000011.1"/>
</dbReference>
<keyword evidence="10" id="KW-0966">Cell projection</keyword>
<keyword evidence="5" id="KW-0964">Secreted</keyword>
<dbReference type="GO" id="GO:0044780">
    <property type="term" value="P:bacterial-type flagellum assembly"/>
    <property type="evidence" value="ECO:0007669"/>
    <property type="project" value="InterPro"/>
</dbReference>
<keyword evidence="10" id="KW-0969">Cilium</keyword>
<evidence type="ECO:0000256" key="6">
    <source>
        <dbReference type="ARBA" id="ARBA00023143"/>
    </source>
</evidence>
<evidence type="ECO:0000259" key="8">
    <source>
        <dbReference type="Pfam" id="PF06429"/>
    </source>
</evidence>
<evidence type="ECO:0000313" key="11">
    <source>
        <dbReference type="Proteomes" id="UP000324781"/>
    </source>
</evidence>
<gene>
    <name evidence="10" type="ORF">SAMN05444373_101122</name>
</gene>
<dbReference type="NCBIfam" id="TIGR02492">
    <property type="entry name" value="flgK_ends"/>
    <property type="match status" value="1"/>
</dbReference>
<feature type="domain" description="Flagellar hook-associated protein FlgK helical" evidence="9">
    <location>
        <begin position="92"/>
        <end position="282"/>
    </location>
</feature>
<dbReference type="InterPro" id="IPR002371">
    <property type="entry name" value="FlgK"/>
</dbReference>